<feature type="region of interest" description="Disordered" evidence="1">
    <location>
        <begin position="15"/>
        <end position="34"/>
    </location>
</feature>
<comment type="caution">
    <text evidence="3">The sequence shown here is derived from an EMBL/GenBank/DDBJ whole genome shotgun (WGS) entry which is preliminary data.</text>
</comment>
<protein>
    <submittedName>
        <fullName evidence="3">Uncharacterized protein</fullName>
    </submittedName>
</protein>
<keyword evidence="2" id="KW-0812">Transmembrane</keyword>
<sequence length="130" mass="14966">MHQLPIDLIQLTRKPQRESDWQSSLSNPGRSSNKLNQLAYTTSHGVMDSSRLKIFVPVRFWSEEPERWTYSTDMTHLLCSQASIYLFGFVVALVMITCFGTFSCSFRLCVLYYACTALLIMSYKAMECIL</sequence>
<keyword evidence="2" id="KW-1133">Transmembrane helix</keyword>
<accession>A0A922ME37</accession>
<organism evidence="3 4">
    <name type="scientific">Spodoptera exigua</name>
    <name type="common">Beet armyworm</name>
    <name type="synonym">Noctua fulgens</name>
    <dbReference type="NCBI Taxonomy" id="7107"/>
    <lineage>
        <taxon>Eukaryota</taxon>
        <taxon>Metazoa</taxon>
        <taxon>Ecdysozoa</taxon>
        <taxon>Arthropoda</taxon>
        <taxon>Hexapoda</taxon>
        <taxon>Insecta</taxon>
        <taxon>Pterygota</taxon>
        <taxon>Neoptera</taxon>
        <taxon>Endopterygota</taxon>
        <taxon>Lepidoptera</taxon>
        <taxon>Glossata</taxon>
        <taxon>Ditrysia</taxon>
        <taxon>Noctuoidea</taxon>
        <taxon>Noctuidae</taxon>
        <taxon>Amphipyrinae</taxon>
        <taxon>Spodoptera</taxon>
    </lineage>
</organism>
<feature type="transmembrane region" description="Helical" evidence="2">
    <location>
        <begin position="82"/>
        <end position="102"/>
    </location>
</feature>
<evidence type="ECO:0000256" key="1">
    <source>
        <dbReference type="SAM" id="MobiDB-lite"/>
    </source>
</evidence>
<proteinExistence type="predicted"/>
<gene>
    <name evidence="3" type="ORF">HF086_000644</name>
</gene>
<reference evidence="3" key="1">
    <citation type="journal article" date="2021" name="G3 (Bethesda)">
        <title>Genome and transcriptome analysis of the beet armyworm Spodoptera exigua reveals targets for pest control. .</title>
        <authorList>
            <person name="Simon S."/>
            <person name="Breeschoten T."/>
            <person name="Jansen H.J."/>
            <person name="Dirks R.P."/>
            <person name="Schranz M.E."/>
            <person name="Ros V.I.D."/>
        </authorList>
    </citation>
    <scope>NUCLEOTIDE SEQUENCE</scope>
    <source>
        <strain evidence="3">TB_SE_WUR_2020</strain>
    </source>
</reference>
<dbReference type="Proteomes" id="UP000814243">
    <property type="component" value="Unassembled WGS sequence"/>
</dbReference>
<evidence type="ECO:0000313" key="4">
    <source>
        <dbReference type="Proteomes" id="UP000814243"/>
    </source>
</evidence>
<dbReference type="AlphaFoldDB" id="A0A922ME37"/>
<dbReference type="EMBL" id="JACEFF010000599">
    <property type="protein sequence ID" value="KAH9634672.1"/>
    <property type="molecule type" value="Genomic_DNA"/>
</dbReference>
<evidence type="ECO:0000256" key="2">
    <source>
        <dbReference type="SAM" id="Phobius"/>
    </source>
</evidence>
<keyword evidence="2" id="KW-0472">Membrane</keyword>
<name>A0A922ME37_SPOEX</name>
<evidence type="ECO:0000313" key="3">
    <source>
        <dbReference type="EMBL" id="KAH9634672.1"/>
    </source>
</evidence>
<feature type="compositionally biased region" description="Polar residues" evidence="1">
    <location>
        <begin position="21"/>
        <end position="34"/>
    </location>
</feature>